<dbReference type="InterPro" id="IPR006439">
    <property type="entry name" value="HAD-SF_hydro_IA"/>
</dbReference>
<protein>
    <submittedName>
        <fullName evidence="4">HAD family hydrolase</fullName>
    </submittedName>
</protein>
<sequence>MRAVCLDIDDTLVDFTAAGRRALAAMIGRDDMWPVWEHLTELHVARVVADRLDYASMHRQRTKSFLGELGVAVSDEDAARFERRRAALVQCHWDVYGDVVPCLEWLRAAGIALAAVTNASGAHQRKKLDTLGLSRYFGHVAIAGEVGAAKPDPLIFHSACAALGCEPVEAVHVGDKLDADAAGAVRAGLGGVWLDRQGRPEADGGTDVQVISGLDELPGVLVADFGRAGVPVPR</sequence>
<dbReference type="InterPro" id="IPR036412">
    <property type="entry name" value="HAD-like_sf"/>
</dbReference>
<dbReference type="NCBIfam" id="TIGR01509">
    <property type="entry name" value="HAD-SF-IA-v3"/>
    <property type="match status" value="1"/>
</dbReference>
<dbReference type="SUPFAM" id="SSF56784">
    <property type="entry name" value="HAD-like"/>
    <property type="match status" value="1"/>
</dbReference>
<dbReference type="NCBIfam" id="TIGR01549">
    <property type="entry name" value="HAD-SF-IA-v1"/>
    <property type="match status" value="1"/>
</dbReference>
<dbReference type="GO" id="GO:0016787">
    <property type="term" value="F:hydrolase activity"/>
    <property type="evidence" value="ECO:0007669"/>
    <property type="project" value="UniProtKB-KW"/>
</dbReference>
<evidence type="ECO:0000256" key="3">
    <source>
        <dbReference type="ARBA" id="ARBA00022842"/>
    </source>
</evidence>
<dbReference type="InterPro" id="IPR051400">
    <property type="entry name" value="HAD-like_hydrolase"/>
</dbReference>
<keyword evidence="2 4" id="KW-0378">Hydrolase</keyword>
<evidence type="ECO:0000256" key="1">
    <source>
        <dbReference type="ARBA" id="ARBA00001946"/>
    </source>
</evidence>
<evidence type="ECO:0000256" key="2">
    <source>
        <dbReference type="ARBA" id="ARBA00022801"/>
    </source>
</evidence>
<dbReference type="SFLD" id="SFLDG01129">
    <property type="entry name" value="C1.5:_HAD__Beta-PGM__Phosphata"/>
    <property type="match status" value="1"/>
</dbReference>
<evidence type="ECO:0000313" key="4">
    <source>
        <dbReference type="EMBL" id="MBA0124993.1"/>
    </source>
</evidence>
<reference evidence="4 5" key="1">
    <citation type="submission" date="2020-07" db="EMBL/GenBank/DDBJ databases">
        <title>Genome of Haloechinothrix sp.</title>
        <authorList>
            <person name="Tang S.-K."/>
            <person name="Yang L."/>
            <person name="Zhu W.-Y."/>
        </authorList>
    </citation>
    <scope>NUCLEOTIDE SEQUENCE [LARGE SCALE GENOMIC DNA]</scope>
    <source>
        <strain evidence="4 5">YIM 98757</strain>
    </source>
</reference>
<gene>
    <name evidence="4" type="ORF">H0B56_05510</name>
</gene>
<dbReference type="Gene3D" id="3.40.50.1000">
    <property type="entry name" value="HAD superfamily/HAD-like"/>
    <property type="match status" value="1"/>
</dbReference>
<comment type="caution">
    <text evidence="4">The sequence shown here is derived from an EMBL/GenBank/DDBJ whole genome shotgun (WGS) entry which is preliminary data.</text>
</comment>
<dbReference type="AlphaFoldDB" id="A0A838A1H5"/>
<accession>A0A838A1H5</accession>
<organism evidence="4 5">
    <name type="scientific">Haloechinothrix aidingensis</name>
    <dbReference type="NCBI Taxonomy" id="2752311"/>
    <lineage>
        <taxon>Bacteria</taxon>
        <taxon>Bacillati</taxon>
        <taxon>Actinomycetota</taxon>
        <taxon>Actinomycetes</taxon>
        <taxon>Pseudonocardiales</taxon>
        <taxon>Pseudonocardiaceae</taxon>
        <taxon>Haloechinothrix</taxon>
    </lineage>
</organism>
<evidence type="ECO:0000313" key="5">
    <source>
        <dbReference type="Proteomes" id="UP000582974"/>
    </source>
</evidence>
<dbReference type="EMBL" id="JACCKD010000002">
    <property type="protein sequence ID" value="MBA0124993.1"/>
    <property type="molecule type" value="Genomic_DNA"/>
</dbReference>
<proteinExistence type="predicted"/>
<dbReference type="SFLD" id="SFLDS00003">
    <property type="entry name" value="Haloacid_Dehalogenase"/>
    <property type="match status" value="1"/>
</dbReference>
<keyword evidence="5" id="KW-1185">Reference proteome</keyword>
<dbReference type="GO" id="GO:0044281">
    <property type="term" value="P:small molecule metabolic process"/>
    <property type="evidence" value="ECO:0007669"/>
    <property type="project" value="UniProtKB-ARBA"/>
</dbReference>
<dbReference type="PANTHER" id="PTHR46470">
    <property type="entry name" value="N-ACYLNEURAMINATE-9-PHOSPHATASE"/>
    <property type="match status" value="1"/>
</dbReference>
<dbReference type="PRINTS" id="PR00413">
    <property type="entry name" value="HADHALOGNASE"/>
</dbReference>
<dbReference type="PANTHER" id="PTHR46470:SF4">
    <property type="entry name" value="5-AMINO-6-(5-PHOSPHO-D-RIBITYLAMINO)URACIL PHOSPHATASE YIGB"/>
    <property type="match status" value="1"/>
</dbReference>
<dbReference type="Proteomes" id="UP000582974">
    <property type="component" value="Unassembled WGS sequence"/>
</dbReference>
<dbReference type="InterPro" id="IPR023214">
    <property type="entry name" value="HAD_sf"/>
</dbReference>
<keyword evidence="3" id="KW-0460">Magnesium</keyword>
<name>A0A838A1H5_9PSEU</name>
<dbReference type="Pfam" id="PF00702">
    <property type="entry name" value="Hydrolase"/>
    <property type="match status" value="1"/>
</dbReference>
<comment type="cofactor">
    <cofactor evidence="1">
        <name>Mg(2+)</name>
        <dbReference type="ChEBI" id="CHEBI:18420"/>
    </cofactor>
</comment>
<dbReference type="Gene3D" id="1.20.120.710">
    <property type="entry name" value="Haloacid dehalogenase hydrolase-like domain"/>
    <property type="match status" value="1"/>
</dbReference>